<dbReference type="SUPFAM" id="SSF52402">
    <property type="entry name" value="Adenine nucleotide alpha hydrolases-like"/>
    <property type="match status" value="2"/>
</dbReference>
<dbReference type="InterPro" id="IPR006015">
    <property type="entry name" value="Universal_stress_UspA"/>
</dbReference>
<dbReference type="AlphaFoldDB" id="A0A1H4NL88"/>
<dbReference type="PANTHER" id="PTHR31964:SF113">
    <property type="entry name" value="USPA DOMAIN-CONTAINING PROTEIN"/>
    <property type="match status" value="1"/>
</dbReference>
<evidence type="ECO:0000313" key="3">
    <source>
        <dbReference type="EMBL" id="SEB95989.1"/>
    </source>
</evidence>
<dbReference type="InterPro" id="IPR006016">
    <property type="entry name" value="UspA"/>
</dbReference>
<reference evidence="4" key="1">
    <citation type="submission" date="2016-10" db="EMBL/GenBank/DDBJ databases">
        <authorList>
            <person name="Varghese N."/>
            <person name="Submissions S."/>
        </authorList>
    </citation>
    <scope>NUCLEOTIDE SEQUENCE [LARGE SCALE GENOMIC DNA]</scope>
    <source>
        <strain evidence="4">DSM 22017</strain>
    </source>
</reference>
<accession>A0A1H4NL88</accession>
<name>A0A1H4NL88_9ACTN</name>
<dbReference type="STRING" id="402596.SAMN04489844_1403"/>
<protein>
    <submittedName>
        <fullName evidence="3">Nucleotide-binding universal stress protein, UspA family</fullName>
    </submittedName>
</protein>
<proteinExistence type="inferred from homology"/>
<organism evidence="3 4">
    <name type="scientific">Nocardioides exalbidus</name>
    <dbReference type="NCBI Taxonomy" id="402596"/>
    <lineage>
        <taxon>Bacteria</taxon>
        <taxon>Bacillati</taxon>
        <taxon>Actinomycetota</taxon>
        <taxon>Actinomycetes</taxon>
        <taxon>Propionibacteriales</taxon>
        <taxon>Nocardioidaceae</taxon>
        <taxon>Nocardioides</taxon>
    </lineage>
</organism>
<dbReference type="Proteomes" id="UP000198742">
    <property type="component" value="Unassembled WGS sequence"/>
</dbReference>
<dbReference type="Gene3D" id="3.40.50.12370">
    <property type="match status" value="1"/>
</dbReference>
<sequence>MTLMVGFAPGKDDRSGLELAALLARSDGDDLRIVTAAPARWPTPVAGGTDREYAEWARAHGEAAVAEATALMAQIDPDVQARATWVEGRSASSVLLSQAEKHGARAVVVGSGQAGGYGQVHLSSTADVLLHSASVPVAIAPRGFDAPAGSTVTRATCAFRGDEQSRRTLTATAEVCARTGAALRVATFAVRGRTMYPPETGLRDEDMVMEAWIEQTQALQAEALAALGEPRPGDVRAVVADGRTWQSAMDRLDWQRGDLLVVGSSRAGLASRLFLGSHATKILRASPVPVLVVP</sequence>
<evidence type="ECO:0000313" key="4">
    <source>
        <dbReference type="Proteomes" id="UP000198742"/>
    </source>
</evidence>
<feature type="domain" description="UspA" evidence="2">
    <location>
        <begin position="3"/>
        <end position="140"/>
    </location>
</feature>
<dbReference type="Pfam" id="PF00582">
    <property type="entry name" value="Usp"/>
    <property type="match status" value="2"/>
</dbReference>
<evidence type="ECO:0000256" key="1">
    <source>
        <dbReference type="ARBA" id="ARBA00008791"/>
    </source>
</evidence>
<comment type="similarity">
    <text evidence="1">Belongs to the universal stress protein A family.</text>
</comment>
<dbReference type="PANTHER" id="PTHR31964">
    <property type="entry name" value="ADENINE NUCLEOTIDE ALPHA HYDROLASES-LIKE SUPERFAMILY PROTEIN"/>
    <property type="match status" value="1"/>
</dbReference>
<feature type="domain" description="UspA" evidence="2">
    <location>
        <begin position="157"/>
        <end position="294"/>
    </location>
</feature>
<dbReference type="CDD" id="cd00293">
    <property type="entry name" value="USP-like"/>
    <property type="match status" value="2"/>
</dbReference>
<dbReference type="OrthoDB" id="5242641at2"/>
<dbReference type="PRINTS" id="PR01438">
    <property type="entry name" value="UNVRSLSTRESS"/>
</dbReference>
<evidence type="ECO:0000259" key="2">
    <source>
        <dbReference type="Pfam" id="PF00582"/>
    </source>
</evidence>
<dbReference type="EMBL" id="FNRT01000002">
    <property type="protein sequence ID" value="SEB95989.1"/>
    <property type="molecule type" value="Genomic_DNA"/>
</dbReference>
<gene>
    <name evidence="3" type="ORF">SAMN04489844_1403</name>
</gene>
<keyword evidence="4" id="KW-1185">Reference proteome</keyword>